<feature type="domain" description="UmuC" evidence="3">
    <location>
        <begin position="8"/>
        <end position="189"/>
    </location>
</feature>
<dbReference type="SUPFAM" id="SSF100879">
    <property type="entry name" value="Lesion bypass DNA polymerase (Y-family), little finger domain"/>
    <property type="match status" value="1"/>
</dbReference>
<comment type="cofactor">
    <cofactor evidence="2">
        <name>Mg(2+)</name>
        <dbReference type="ChEBI" id="CHEBI:18420"/>
    </cofactor>
    <text evidence="2">Binds 2 magnesium ions per subunit.</text>
</comment>
<dbReference type="EC" id="2.7.7.7" evidence="2"/>
<evidence type="ECO:0000256" key="1">
    <source>
        <dbReference type="ARBA" id="ARBA00010945"/>
    </source>
</evidence>
<dbReference type="GO" id="GO:0003684">
    <property type="term" value="F:damaged DNA binding"/>
    <property type="evidence" value="ECO:0007669"/>
    <property type="project" value="InterPro"/>
</dbReference>
<organism evidence="4 5">
    <name type="scientific">Spiroplasma culicicola AES-1</name>
    <dbReference type="NCBI Taxonomy" id="1276246"/>
    <lineage>
        <taxon>Bacteria</taxon>
        <taxon>Bacillati</taxon>
        <taxon>Mycoplasmatota</taxon>
        <taxon>Mollicutes</taxon>
        <taxon>Entomoplasmatales</taxon>
        <taxon>Spiroplasmataceae</taxon>
        <taxon>Spiroplasma</taxon>
    </lineage>
</organism>
<dbReference type="KEGG" id="scq:SCULI_v1c05740"/>
<accession>W6A7R6</accession>
<dbReference type="InterPro" id="IPR043128">
    <property type="entry name" value="Rev_trsase/Diguanyl_cyclase"/>
</dbReference>
<dbReference type="GO" id="GO:0006281">
    <property type="term" value="P:DNA repair"/>
    <property type="evidence" value="ECO:0007669"/>
    <property type="project" value="UniProtKB-UniRule"/>
</dbReference>
<dbReference type="InterPro" id="IPR022880">
    <property type="entry name" value="DNApol_IV"/>
</dbReference>
<dbReference type="eggNOG" id="COG0389">
    <property type="taxonomic scope" value="Bacteria"/>
</dbReference>
<keyword evidence="2" id="KW-0479">Metal-binding</keyword>
<feature type="active site" evidence="2">
    <location>
        <position position="108"/>
    </location>
</feature>
<evidence type="ECO:0000259" key="3">
    <source>
        <dbReference type="PROSITE" id="PS50173"/>
    </source>
</evidence>
<keyword evidence="2" id="KW-0227">DNA damage</keyword>
<proteinExistence type="inferred from homology"/>
<dbReference type="Pfam" id="PF11799">
    <property type="entry name" value="IMS_C"/>
    <property type="match status" value="1"/>
</dbReference>
<dbReference type="InterPro" id="IPR036775">
    <property type="entry name" value="DNA_pol_Y-fam_lit_finger_sf"/>
</dbReference>
<comment type="similarity">
    <text evidence="1 2">Belongs to the DNA polymerase type-Y family.</text>
</comment>
<dbReference type="InterPro" id="IPR043502">
    <property type="entry name" value="DNA/RNA_pol_sf"/>
</dbReference>
<dbReference type="AlphaFoldDB" id="W6A7R6"/>
<protein>
    <recommendedName>
        <fullName evidence="2">DNA polymerase IV</fullName>
        <shortName evidence="2">Pol IV</shortName>
        <ecNumber evidence="2">2.7.7.7</ecNumber>
    </recommendedName>
</protein>
<dbReference type="GO" id="GO:0000287">
    <property type="term" value="F:magnesium ion binding"/>
    <property type="evidence" value="ECO:0007669"/>
    <property type="project" value="UniProtKB-UniRule"/>
</dbReference>
<feature type="binding site" evidence="2">
    <location>
        <position position="107"/>
    </location>
    <ligand>
        <name>Mg(2+)</name>
        <dbReference type="ChEBI" id="CHEBI:18420"/>
    </ligand>
</feature>
<dbReference type="InterPro" id="IPR050116">
    <property type="entry name" value="DNA_polymerase-Y"/>
</dbReference>
<dbReference type="Gene3D" id="3.30.70.270">
    <property type="match status" value="1"/>
</dbReference>
<dbReference type="Pfam" id="PF00817">
    <property type="entry name" value="IMS"/>
    <property type="match status" value="1"/>
</dbReference>
<keyword evidence="5" id="KW-1185">Reference proteome</keyword>
<keyword evidence="2" id="KW-0239">DNA-directed DNA polymerase</keyword>
<dbReference type="GO" id="GO:0003887">
    <property type="term" value="F:DNA-directed DNA polymerase activity"/>
    <property type="evidence" value="ECO:0007669"/>
    <property type="project" value="UniProtKB-UniRule"/>
</dbReference>
<dbReference type="Gene3D" id="3.30.1490.100">
    <property type="entry name" value="DNA polymerase, Y-family, little finger domain"/>
    <property type="match status" value="1"/>
</dbReference>
<comment type="function">
    <text evidence="2">Poorly processive, error-prone DNA polymerase involved in untargeted mutagenesis. Copies undamaged DNA at stalled replication forks, which arise in vivo from mismatched or misaligned primer ends. These misaligned primers can be extended by PolIV. Exhibits no 3'-5' exonuclease (proofreading) activity. May be involved in translesional synthesis, in conjunction with the beta clamp from PolIII.</text>
</comment>
<dbReference type="InterPro" id="IPR017961">
    <property type="entry name" value="DNA_pol_Y-fam_little_finger"/>
</dbReference>
<name>W6A7R6_9MOLU</name>
<dbReference type="Proteomes" id="UP000019267">
    <property type="component" value="Chromosome"/>
</dbReference>
<dbReference type="GO" id="GO:0006261">
    <property type="term" value="P:DNA-templated DNA replication"/>
    <property type="evidence" value="ECO:0007669"/>
    <property type="project" value="UniProtKB-UniRule"/>
</dbReference>
<keyword evidence="2" id="KW-0234">DNA repair</keyword>
<dbReference type="GO" id="GO:0042276">
    <property type="term" value="P:error-prone translesion synthesis"/>
    <property type="evidence" value="ECO:0007669"/>
    <property type="project" value="TreeGrafter"/>
</dbReference>
<evidence type="ECO:0000313" key="4">
    <source>
        <dbReference type="EMBL" id="AHI52915.1"/>
    </source>
</evidence>
<dbReference type="SUPFAM" id="SSF56672">
    <property type="entry name" value="DNA/RNA polymerases"/>
    <property type="match status" value="1"/>
</dbReference>
<feature type="binding site" evidence="2">
    <location>
        <position position="12"/>
    </location>
    <ligand>
        <name>Mg(2+)</name>
        <dbReference type="ChEBI" id="CHEBI:18420"/>
    </ligand>
</feature>
<keyword evidence="2" id="KW-0963">Cytoplasm</keyword>
<dbReference type="HOGENOM" id="CLU_012348_1_1_14"/>
<evidence type="ECO:0000313" key="5">
    <source>
        <dbReference type="Proteomes" id="UP000019267"/>
    </source>
</evidence>
<comment type="subunit">
    <text evidence="2">Monomer.</text>
</comment>
<keyword evidence="2" id="KW-0515">Mutator protein</keyword>
<dbReference type="Gene3D" id="3.40.1170.60">
    <property type="match status" value="1"/>
</dbReference>
<dbReference type="GO" id="GO:0005829">
    <property type="term" value="C:cytosol"/>
    <property type="evidence" value="ECO:0007669"/>
    <property type="project" value="TreeGrafter"/>
</dbReference>
<dbReference type="CDD" id="cd03586">
    <property type="entry name" value="PolY_Pol_IV_kappa"/>
    <property type="match status" value="1"/>
</dbReference>
<sequence>MMKNKKVIFLLDMDAFFASCHMAVDPSLKNKNLVVSSPNRRAIITTASYNARSFGIRAGMPMFKAKELCPDIFPVNSDFSLYINFSQKVFDVIYNNFTKKIEVASIDECYLDVTHVWKKYKTVKKLAEAIKNKIHQELNLTCSIGISTNKFLAKTCVDFNKPNGVSILLPEDISSTLWPLPVERMFMIGPLTTKTLNENNIFTIEQLALSDVNNIIQLLGKRGLTLWSWANGIGDDNVEHESNELKSIGNEFTLNYTTANPEEIEEMIYELSLKVSQRARKRFLKGKTIAIIIKYANNNRGFDLKQRKKHNTKQETINEVTNNVEKIYSVAKECFYELWNGEQILLVGVRLTNLIDSIQDKKQLSFEDIDLNDTLNLNDIGKIIYDLELKFGKKLIFTADQLIKFNDKNRSQSKYLKNDNVHISNEEIIKKWQKHKR</sequence>
<keyword evidence="2" id="KW-0460">Magnesium</keyword>
<dbReference type="GO" id="GO:0009432">
    <property type="term" value="P:SOS response"/>
    <property type="evidence" value="ECO:0007669"/>
    <property type="project" value="TreeGrafter"/>
</dbReference>
<keyword evidence="2" id="KW-0808">Transferase</keyword>
<dbReference type="PANTHER" id="PTHR11076:SF33">
    <property type="entry name" value="DNA POLYMERASE KAPPA"/>
    <property type="match status" value="1"/>
</dbReference>
<dbReference type="NCBIfam" id="NF002677">
    <property type="entry name" value="PRK02406.1"/>
    <property type="match status" value="1"/>
</dbReference>
<comment type="catalytic activity">
    <reaction evidence="2">
        <text>DNA(n) + a 2'-deoxyribonucleoside 5'-triphosphate = DNA(n+1) + diphosphate</text>
        <dbReference type="Rhea" id="RHEA:22508"/>
        <dbReference type="Rhea" id="RHEA-COMP:17339"/>
        <dbReference type="Rhea" id="RHEA-COMP:17340"/>
        <dbReference type="ChEBI" id="CHEBI:33019"/>
        <dbReference type="ChEBI" id="CHEBI:61560"/>
        <dbReference type="ChEBI" id="CHEBI:173112"/>
        <dbReference type="EC" id="2.7.7.7"/>
    </reaction>
</comment>
<evidence type="ECO:0000256" key="2">
    <source>
        <dbReference type="HAMAP-Rule" id="MF_01113"/>
    </source>
</evidence>
<keyword evidence="2" id="KW-0235">DNA replication</keyword>
<reference evidence="4 5" key="1">
    <citation type="journal article" date="2014" name="Genome Biol. Evol.">
        <title>Molecular evolution of the substrate utilization strategies and putative virulence factors in mosquito-associated Spiroplasma species.</title>
        <authorList>
            <person name="Chang T.H."/>
            <person name="Lo W.S."/>
            <person name="Ku C."/>
            <person name="Chen L.L."/>
            <person name="Kuo C.H."/>
        </authorList>
    </citation>
    <scope>NUCLEOTIDE SEQUENCE [LARGE SCALE GENOMIC DNA]</scope>
    <source>
        <strain evidence="4">AES-1</strain>
    </source>
</reference>
<dbReference type="Gene3D" id="1.10.150.20">
    <property type="entry name" value="5' to 3' exonuclease, C-terminal subdomain"/>
    <property type="match status" value="1"/>
</dbReference>
<keyword evidence="2" id="KW-0548">Nucleotidyltransferase</keyword>
<feature type="site" description="Substrate discrimination" evidence="2">
    <location>
        <position position="17"/>
    </location>
</feature>
<dbReference type="HAMAP" id="MF_01113">
    <property type="entry name" value="DNApol_IV"/>
    <property type="match status" value="1"/>
</dbReference>
<dbReference type="PATRIC" id="fig|1276246.3.peg.573"/>
<dbReference type="STRING" id="1276246.SCULI_v1c05740"/>
<gene>
    <name evidence="2 4" type="primary">dinB</name>
    <name evidence="4" type="ORF">SCULI_v1c05740</name>
</gene>
<dbReference type="InterPro" id="IPR001126">
    <property type="entry name" value="UmuC"/>
</dbReference>
<comment type="subcellular location">
    <subcellularLocation>
        <location evidence="2">Cytoplasm</location>
    </subcellularLocation>
</comment>
<dbReference type="EMBL" id="CP006681">
    <property type="protein sequence ID" value="AHI52915.1"/>
    <property type="molecule type" value="Genomic_DNA"/>
</dbReference>
<dbReference type="PANTHER" id="PTHR11076">
    <property type="entry name" value="DNA REPAIR POLYMERASE UMUC / TRANSFERASE FAMILY MEMBER"/>
    <property type="match status" value="1"/>
</dbReference>
<keyword evidence="2" id="KW-0238">DNA-binding</keyword>
<dbReference type="PROSITE" id="PS50173">
    <property type="entry name" value="UMUC"/>
    <property type="match status" value="1"/>
</dbReference>